<keyword evidence="5" id="KW-0819">tRNA processing</keyword>
<evidence type="ECO:0000256" key="5">
    <source>
        <dbReference type="ARBA" id="ARBA00022694"/>
    </source>
</evidence>
<comment type="similarity">
    <text evidence="2 8">Belongs to the CGI121/TPRKB family.</text>
</comment>
<dbReference type="GO" id="GO:0005634">
    <property type="term" value="C:nucleus"/>
    <property type="evidence" value="ECO:0007669"/>
    <property type="project" value="UniProtKB-SubCell"/>
</dbReference>
<accession>A0A9P4J7I2</accession>
<dbReference type="GO" id="GO:0002949">
    <property type="term" value="P:tRNA threonylcarbamoyladenosine modification"/>
    <property type="evidence" value="ECO:0007669"/>
    <property type="project" value="TreeGrafter"/>
</dbReference>
<dbReference type="GO" id="GO:0000408">
    <property type="term" value="C:EKC/KEOPS complex"/>
    <property type="evidence" value="ECO:0007669"/>
    <property type="project" value="TreeGrafter"/>
</dbReference>
<organism evidence="9 10">
    <name type="scientific">Myriangium duriaei CBS 260.36</name>
    <dbReference type="NCBI Taxonomy" id="1168546"/>
    <lineage>
        <taxon>Eukaryota</taxon>
        <taxon>Fungi</taxon>
        <taxon>Dikarya</taxon>
        <taxon>Ascomycota</taxon>
        <taxon>Pezizomycotina</taxon>
        <taxon>Dothideomycetes</taxon>
        <taxon>Dothideomycetidae</taxon>
        <taxon>Myriangiales</taxon>
        <taxon>Myriangiaceae</taxon>
        <taxon>Myriangium</taxon>
    </lineage>
</organism>
<protein>
    <recommendedName>
        <fullName evidence="4">EKC/KEOPS complex subunit CGI121</fullName>
    </recommendedName>
    <alternativeName>
        <fullName evidence="3">EKC/KEOPS complex subunit cgi121</fullName>
    </alternativeName>
</protein>
<gene>
    <name evidence="9" type="ORF">K461DRAFT_320074</name>
</gene>
<dbReference type="AlphaFoldDB" id="A0A9P4J7I2"/>
<name>A0A9P4J7I2_9PEZI</name>
<evidence type="ECO:0000256" key="2">
    <source>
        <dbReference type="ARBA" id="ARBA00005546"/>
    </source>
</evidence>
<proteinExistence type="inferred from homology"/>
<dbReference type="Pfam" id="PF08617">
    <property type="entry name" value="CGI-121"/>
    <property type="match status" value="1"/>
</dbReference>
<dbReference type="InterPro" id="IPR036504">
    <property type="entry name" value="CGI121/TPRKB_sf"/>
</dbReference>
<evidence type="ECO:0000256" key="4">
    <source>
        <dbReference type="ARBA" id="ARBA00016009"/>
    </source>
</evidence>
<evidence type="ECO:0000256" key="8">
    <source>
        <dbReference type="RuleBase" id="RU004398"/>
    </source>
</evidence>
<evidence type="ECO:0000256" key="3">
    <source>
        <dbReference type="ARBA" id="ARBA00015316"/>
    </source>
</evidence>
<dbReference type="SUPFAM" id="SSF143870">
    <property type="entry name" value="PF0523-like"/>
    <property type="match status" value="1"/>
</dbReference>
<dbReference type="InterPro" id="IPR013926">
    <property type="entry name" value="CGI121/TPRKB"/>
</dbReference>
<dbReference type="Proteomes" id="UP000799439">
    <property type="component" value="Unassembled WGS sequence"/>
</dbReference>
<dbReference type="PANTHER" id="PTHR15840:SF10">
    <property type="entry name" value="EKC_KEOPS COMPLEX SUBUNIT TPRKB"/>
    <property type="match status" value="1"/>
</dbReference>
<dbReference type="EMBL" id="ML996084">
    <property type="protein sequence ID" value="KAF2153858.1"/>
    <property type="molecule type" value="Genomic_DNA"/>
</dbReference>
<keyword evidence="6 8" id="KW-0539">Nucleus</keyword>
<evidence type="ECO:0000313" key="9">
    <source>
        <dbReference type="EMBL" id="KAF2153858.1"/>
    </source>
</evidence>
<dbReference type="OrthoDB" id="329139at2759"/>
<reference evidence="9" key="1">
    <citation type="journal article" date="2020" name="Stud. Mycol.">
        <title>101 Dothideomycetes genomes: a test case for predicting lifestyles and emergence of pathogens.</title>
        <authorList>
            <person name="Haridas S."/>
            <person name="Albert R."/>
            <person name="Binder M."/>
            <person name="Bloem J."/>
            <person name="Labutti K."/>
            <person name="Salamov A."/>
            <person name="Andreopoulos B."/>
            <person name="Baker S."/>
            <person name="Barry K."/>
            <person name="Bills G."/>
            <person name="Bluhm B."/>
            <person name="Cannon C."/>
            <person name="Castanera R."/>
            <person name="Culley D."/>
            <person name="Daum C."/>
            <person name="Ezra D."/>
            <person name="Gonzalez J."/>
            <person name="Henrissat B."/>
            <person name="Kuo A."/>
            <person name="Liang C."/>
            <person name="Lipzen A."/>
            <person name="Lutzoni F."/>
            <person name="Magnuson J."/>
            <person name="Mondo S."/>
            <person name="Nolan M."/>
            <person name="Ohm R."/>
            <person name="Pangilinan J."/>
            <person name="Park H.-J."/>
            <person name="Ramirez L."/>
            <person name="Alfaro M."/>
            <person name="Sun H."/>
            <person name="Tritt A."/>
            <person name="Yoshinaga Y."/>
            <person name="Zwiers L.-H."/>
            <person name="Turgeon B."/>
            <person name="Goodwin S."/>
            <person name="Spatafora J."/>
            <person name="Crous P."/>
            <person name="Grigoriev I."/>
        </authorList>
    </citation>
    <scope>NUCLEOTIDE SEQUENCE</scope>
    <source>
        <strain evidence="9">CBS 260.36</strain>
    </source>
</reference>
<sequence>MPGGAHVLETITLPHLEQYPIYVVLFRDVSNSDRLTPTGDQFDYTFIDATMLSTRRQLLDACIKAVSDLAYDRMNPWLVHARIITALACDSGVPTSPEMFGISSATRHIVAVKVAIAPHTESLVVTEDLLWLVHGTPGPLTDAMLAQLRSHDRVSEVNEDGSANLPPIRGHANTQFHATTPWSVTSDISSSTYDQDWILYEQDETSTSMSIWSPGQLTPESLFDDSGYEGSLPDADDLAWHLTLHIAATTLEDPSDNQV</sequence>
<dbReference type="PANTHER" id="PTHR15840">
    <property type="entry name" value="CGI-121 FAMILY MEMBER"/>
    <property type="match status" value="1"/>
</dbReference>
<evidence type="ECO:0000313" key="10">
    <source>
        <dbReference type="Proteomes" id="UP000799439"/>
    </source>
</evidence>
<comment type="function">
    <text evidence="7">Component of the EKC/KEOPS complex that is required for the formation of a threonylcarbamoyl group on adenosine at position 37 (t(6)A37) in tRNAs that read codons beginning with adenine. The complex is probably involved in the transfer of the threonylcarbamoyl moiety of threonylcarbamoyl-AMP (TC-AMP) to the N6 group of A37. CGI121 acts as an allosteric effector that regulates the t(6)A activity of the complex. The EKC/KEOPS complex also promotes both telomere uncapping and telomere elongation. The complex is required for efficient recruitment of transcriptional coactivators. CGI121 is not required for tRNA modification.</text>
</comment>
<keyword evidence="10" id="KW-1185">Reference proteome</keyword>
<evidence type="ECO:0000256" key="7">
    <source>
        <dbReference type="ARBA" id="ARBA00025043"/>
    </source>
</evidence>
<comment type="caution">
    <text evidence="9">The sequence shown here is derived from an EMBL/GenBank/DDBJ whole genome shotgun (WGS) entry which is preliminary data.</text>
</comment>
<evidence type="ECO:0000256" key="6">
    <source>
        <dbReference type="ARBA" id="ARBA00023242"/>
    </source>
</evidence>
<comment type="subcellular location">
    <subcellularLocation>
        <location evidence="1">Nucleus</location>
    </subcellularLocation>
</comment>
<dbReference type="GO" id="GO:0005829">
    <property type="term" value="C:cytosol"/>
    <property type="evidence" value="ECO:0007669"/>
    <property type="project" value="TreeGrafter"/>
</dbReference>
<evidence type="ECO:0000256" key="1">
    <source>
        <dbReference type="ARBA" id="ARBA00004123"/>
    </source>
</evidence>
<dbReference type="Gene3D" id="3.30.2380.10">
    <property type="entry name" value="CGI121/TPRKB"/>
    <property type="match status" value="1"/>
</dbReference>